<organism evidence="4 5">
    <name type="scientific">Methylomonas koyamae</name>
    <dbReference type="NCBI Taxonomy" id="702114"/>
    <lineage>
        <taxon>Bacteria</taxon>
        <taxon>Pseudomonadati</taxon>
        <taxon>Pseudomonadota</taxon>
        <taxon>Gammaproteobacteria</taxon>
        <taxon>Methylococcales</taxon>
        <taxon>Methylococcaceae</taxon>
        <taxon>Methylomonas</taxon>
    </lineage>
</organism>
<evidence type="ECO:0000256" key="1">
    <source>
        <dbReference type="SAM" id="Coils"/>
    </source>
</evidence>
<comment type="caution">
    <text evidence="4">The sequence shown here is derived from an EMBL/GenBank/DDBJ whole genome shotgun (WGS) entry which is preliminary data.</text>
</comment>
<dbReference type="CDD" id="cd16430">
    <property type="entry name" value="TraB"/>
    <property type="match status" value="1"/>
</dbReference>
<feature type="coiled-coil region" evidence="1">
    <location>
        <begin position="66"/>
        <end position="133"/>
    </location>
</feature>
<dbReference type="InterPro" id="IPR005498">
    <property type="entry name" value="T4SS_VirB10/TraB/TrbI"/>
</dbReference>
<keyword evidence="3" id="KW-1133">Transmembrane helix</keyword>
<evidence type="ECO:0000256" key="3">
    <source>
        <dbReference type="SAM" id="Phobius"/>
    </source>
</evidence>
<keyword evidence="5" id="KW-1185">Reference proteome</keyword>
<keyword evidence="1" id="KW-0175">Coiled coil</keyword>
<protein>
    <submittedName>
        <fullName evidence="4">Conjugal transfer protein TrbI</fullName>
    </submittedName>
</protein>
<dbReference type="EMBL" id="LUUK01000177">
    <property type="protein sequence ID" value="OAI17542.1"/>
    <property type="molecule type" value="Genomic_DNA"/>
</dbReference>
<dbReference type="Pfam" id="PF03743">
    <property type="entry name" value="TrbI"/>
    <property type="match status" value="1"/>
</dbReference>
<feature type="region of interest" description="Disordered" evidence="2">
    <location>
        <begin position="134"/>
        <end position="171"/>
    </location>
</feature>
<accession>A0A177NI59</accession>
<reference evidence="5" key="1">
    <citation type="submission" date="2016-03" db="EMBL/GenBank/DDBJ databases">
        <authorList>
            <person name="Heylen K."/>
            <person name="De Vos P."/>
            <person name="Vekeman B."/>
        </authorList>
    </citation>
    <scope>NUCLEOTIDE SEQUENCE [LARGE SCALE GENOMIC DNA]</scope>
    <source>
        <strain evidence="5">R-45383</strain>
    </source>
</reference>
<evidence type="ECO:0000256" key="2">
    <source>
        <dbReference type="SAM" id="MobiDB-lite"/>
    </source>
</evidence>
<evidence type="ECO:0000313" key="4">
    <source>
        <dbReference type="EMBL" id="OAI17542.1"/>
    </source>
</evidence>
<proteinExistence type="predicted"/>
<dbReference type="RefSeq" id="WP_064029467.1">
    <property type="nucleotide sequence ID" value="NZ_LUUK01000177.1"/>
</dbReference>
<name>A0A177NI59_9GAMM</name>
<sequence>MANVESWWTRLSPSAKRNLAVGGIGTVLLAVIIALATVTPEVSKPLSKQATIQHILTDSDPRSLGIDGISAQLRDLLQKNEEQARRLAAIEEQQKREQQSDETRFKQWTTAEREAYEAKLQAVTGEVETLKNKASTTAVAGNPGDANQPAVEPTAPGRPSYRRPSKLPFDNGQDDLNRVFEQAAIPAPTASNTGVSGARANSQAPAAMQIRVIQEGTDLANGKDKDAAPTNAHARPQQGHANSDVFIPAGSILTGVLLNGLDAPTGRKAKKEPMPVLFRIKKEAILPNRFHADVRECFLLAAGFGDLSAERAYFRGETFSCVRQDGGVIEVPMNAYATGEDGKNGVRGRVVSKQGALLAQSMMAGFLRGFSDAFGRNQIPILMTGGLGALSGTTPFQSAFSSQSMEGGALKGAGYAMERLSHFYMDMAEEIYPVIEVDATRQVNFIVQKGTALKLKSPS</sequence>
<dbReference type="OrthoDB" id="15544at2"/>
<feature type="transmembrane region" description="Helical" evidence="3">
    <location>
        <begin position="20"/>
        <end position="38"/>
    </location>
</feature>
<dbReference type="AlphaFoldDB" id="A0A177NI59"/>
<keyword evidence="3" id="KW-0812">Transmembrane</keyword>
<dbReference type="Proteomes" id="UP000077628">
    <property type="component" value="Unassembled WGS sequence"/>
</dbReference>
<keyword evidence="3" id="KW-0472">Membrane</keyword>
<evidence type="ECO:0000313" key="5">
    <source>
        <dbReference type="Proteomes" id="UP000077628"/>
    </source>
</evidence>
<gene>
    <name evidence="4" type="ORF">A1355_07845</name>
</gene>
<dbReference type="STRING" id="702114.A1355_07845"/>
<feature type="region of interest" description="Disordered" evidence="2">
    <location>
        <begin position="221"/>
        <end position="243"/>
    </location>
</feature>